<gene>
    <name evidence="7" type="ORF">OKA04_09095</name>
</gene>
<organism evidence="7 8">
    <name type="scientific">Luteolibacter flavescens</name>
    <dbReference type="NCBI Taxonomy" id="1859460"/>
    <lineage>
        <taxon>Bacteria</taxon>
        <taxon>Pseudomonadati</taxon>
        <taxon>Verrucomicrobiota</taxon>
        <taxon>Verrucomicrobiia</taxon>
        <taxon>Verrucomicrobiales</taxon>
        <taxon>Verrucomicrobiaceae</taxon>
        <taxon>Luteolibacter</taxon>
    </lineage>
</organism>
<sequence length="515" mass="54955">MAPFPSRSFAHRVLHTAVASLVIAIAAADTPAVRVETAQPVCPAFIREDHNPVLGFRIVVEEGAEGVTLEGIELDFAGTTDLADIASYRIVTGKADPAAQPGATLAEGKDVSGRISLAVDHPLAPGEHWFWISPFLKETASLDHRIDASLHGVKVGGKLLEPAQPSPPGSQRIGHAIRLPGDDGSASYRIPGLAQTRAGSLIAVYDIRYDHPRDLPADIDVGVSRSTDSGQTWEKMRVAMNMGDDPKHGHDGVGDPAILVDPANGRIWIAALWSHGNRAWHGSGPGLSPEETGQLVLSHSDDDGKTWSPPVNITAQVKDPAMRLFFNGPGAGIAMKDGTLVFAAQYRAADGKPWSTVISSSDHGKTWQAGTGVKSDTTEAQVAELADGSLMINCRDNRGGTRTIATTRDLGKTWTPHPTDRKALRDPVCMGSILAWKGALWFSSPDATDGRHSMTVKRSTDQGLTWPEQDAVLYDSRGGFGYSCLAPAGDTHLGIIYEGHSTMYFLRLPVAGWGE</sequence>
<dbReference type="InterPro" id="IPR026856">
    <property type="entry name" value="Sialidase_fam"/>
</dbReference>
<comment type="caution">
    <text evidence="7">The sequence shown here is derived from an EMBL/GenBank/DDBJ whole genome shotgun (WGS) entry which is preliminary data.</text>
</comment>
<comment type="catalytic activity">
    <reaction evidence="1">
        <text>Hydrolysis of alpha-(2-&gt;3)-, alpha-(2-&gt;6)-, alpha-(2-&gt;8)- glycosidic linkages of terminal sialic acid residues in oligosaccharides, glycoproteins, glycolipids, colominic acid and synthetic substrates.</text>
        <dbReference type="EC" id="3.2.1.18"/>
    </reaction>
</comment>
<dbReference type="PANTHER" id="PTHR10628">
    <property type="entry name" value="SIALIDASE"/>
    <property type="match status" value="1"/>
</dbReference>
<feature type="domain" description="Sialidase N-terminal" evidence="6">
    <location>
        <begin position="35"/>
        <end position="158"/>
    </location>
</feature>
<reference evidence="7 8" key="1">
    <citation type="submission" date="2022-10" db="EMBL/GenBank/DDBJ databases">
        <title>Luteolibacter flavescens strain MCCC 1K03193, whole genome shotgun sequencing project.</title>
        <authorList>
            <person name="Zhao G."/>
            <person name="Shen L."/>
        </authorList>
    </citation>
    <scope>NUCLEOTIDE SEQUENCE [LARGE SCALE GENOMIC DNA]</scope>
    <source>
        <strain evidence="7 8">MCCC 1K03193</strain>
    </source>
</reference>
<keyword evidence="4" id="KW-0677">Repeat</keyword>
<dbReference type="PANTHER" id="PTHR10628:SF30">
    <property type="entry name" value="EXO-ALPHA-SIALIDASE"/>
    <property type="match status" value="1"/>
</dbReference>
<dbReference type="CDD" id="cd15482">
    <property type="entry name" value="Sialidase_non-viral"/>
    <property type="match status" value="1"/>
</dbReference>
<dbReference type="InterPro" id="IPR011040">
    <property type="entry name" value="Sialidase"/>
</dbReference>
<dbReference type="Gene3D" id="2.120.10.10">
    <property type="match status" value="1"/>
</dbReference>
<evidence type="ECO:0000256" key="4">
    <source>
        <dbReference type="ARBA" id="ARBA00022737"/>
    </source>
</evidence>
<dbReference type="PRINTS" id="PR01803">
    <property type="entry name" value="TCSIALIDASE"/>
</dbReference>
<evidence type="ECO:0000256" key="3">
    <source>
        <dbReference type="ARBA" id="ARBA00012733"/>
    </source>
</evidence>
<dbReference type="Pfam" id="PF14873">
    <property type="entry name" value="BNR_assoc_N"/>
    <property type="match status" value="1"/>
</dbReference>
<dbReference type="RefSeq" id="WP_264500840.1">
    <property type="nucleotide sequence ID" value="NZ_JAPDDS010000004.1"/>
</dbReference>
<feature type="domain" description="Sialidase" evidence="5">
    <location>
        <begin position="218"/>
        <end position="494"/>
    </location>
</feature>
<proteinExistence type="inferred from homology"/>
<name>A0ABT3FMU9_9BACT</name>
<evidence type="ECO:0000313" key="7">
    <source>
        <dbReference type="EMBL" id="MCW1884883.1"/>
    </source>
</evidence>
<dbReference type="EC" id="3.2.1.18" evidence="3"/>
<dbReference type="InterPro" id="IPR008377">
    <property type="entry name" value="Sialidase_trypan"/>
</dbReference>
<evidence type="ECO:0000259" key="6">
    <source>
        <dbReference type="Pfam" id="PF14873"/>
    </source>
</evidence>
<dbReference type="Gene3D" id="2.60.40.1290">
    <property type="match status" value="2"/>
</dbReference>
<evidence type="ECO:0000313" key="8">
    <source>
        <dbReference type="Proteomes" id="UP001207930"/>
    </source>
</evidence>
<dbReference type="Pfam" id="PF13088">
    <property type="entry name" value="BNR_2"/>
    <property type="match status" value="1"/>
</dbReference>
<evidence type="ECO:0000256" key="1">
    <source>
        <dbReference type="ARBA" id="ARBA00000427"/>
    </source>
</evidence>
<dbReference type="InterPro" id="IPR036278">
    <property type="entry name" value="Sialidase_sf"/>
</dbReference>
<protein>
    <recommendedName>
        <fullName evidence="3">exo-alpha-sialidase</fullName>
        <ecNumber evidence="3">3.2.1.18</ecNumber>
    </recommendedName>
</protein>
<evidence type="ECO:0000259" key="5">
    <source>
        <dbReference type="Pfam" id="PF13088"/>
    </source>
</evidence>
<dbReference type="InterPro" id="IPR029456">
    <property type="entry name" value="Sialidase_N"/>
</dbReference>
<comment type="similarity">
    <text evidence="2">Belongs to the glycosyl hydrolase 33 family.</text>
</comment>
<dbReference type="SUPFAM" id="SSF50939">
    <property type="entry name" value="Sialidases"/>
    <property type="match status" value="1"/>
</dbReference>
<accession>A0ABT3FMU9</accession>
<dbReference type="Proteomes" id="UP001207930">
    <property type="component" value="Unassembled WGS sequence"/>
</dbReference>
<dbReference type="EMBL" id="JAPDDS010000004">
    <property type="protein sequence ID" value="MCW1884883.1"/>
    <property type="molecule type" value="Genomic_DNA"/>
</dbReference>
<evidence type="ECO:0000256" key="2">
    <source>
        <dbReference type="ARBA" id="ARBA00009348"/>
    </source>
</evidence>
<keyword evidence="8" id="KW-1185">Reference proteome</keyword>